<dbReference type="EMBL" id="CP001089">
    <property type="protein sequence ID" value="ACD97036.1"/>
    <property type="molecule type" value="Genomic_DNA"/>
</dbReference>
<protein>
    <submittedName>
        <fullName evidence="2">Beta-lactamase domain protein</fullName>
    </submittedName>
</protein>
<accession>B3EBJ7</accession>
<dbReference type="AlphaFoldDB" id="B3EBJ7"/>
<dbReference type="NCBIfam" id="NF038231">
    <property type="entry name" value="MBL_Geo_Pelo"/>
    <property type="match status" value="1"/>
</dbReference>
<dbReference type="SMART" id="SM00849">
    <property type="entry name" value="Lactamase_B"/>
    <property type="match status" value="1"/>
</dbReference>
<dbReference type="STRING" id="398767.Glov_3330"/>
<dbReference type="PANTHER" id="PTHR42663">
    <property type="entry name" value="HYDROLASE C777.06C-RELATED-RELATED"/>
    <property type="match status" value="1"/>
</dbReference>
<dbReference type="Pfam" id="PF12706">
    <property type="entry name" value="Lactamase_B_2"/>
    <property type="match status" value="1"/>
</dbReference>
<proteinExistence type="predicted"/>
<sequence length="253" mass="27798">MKIIVLGSGTSTGVPMVGCSCPVCSSSDPRDRRSRASLLIRHAGKNILVDSSTDLRSQMLREMVPQIDAVLFTHAHADHVNGIDDLRGFYFLHRQVIPCYACPATMERLLSGFGYVFHQEKGATHPPLLEARVTGGPFDLFGLQVLPVPLEHGVDGSCGYRIGSFAYLTDCSAIPPASLALLQGVATVVVDGLRWSPHPFHFNIEGAIAALRELGVRRMILTHLTHEVRHADERRLPNGVEFAYDGMNFELER</sequence>
<organism evidence="2 3">
    <name type="scientific">Trichlorobacter lovleyi (strain ATCC BAA-1151 / DSM 17278 / SZ)</name>
    <name type="common">Geobacter lovleyi</name>
    <dbReference type="NCBI Taxonomy" id="398767"/>
    <lineage>
        <taxon>Bacteria</taxon>
        <taxon>Pseudomonadati</taxon>
        <taxon>Thermodesulfobacteriota</taxon>
        <taxon>Desulfuromonadia</taxon>
        <taxon>Geobacterales</taxon>
        <taxon>Geobacteraceae</taxon>
        <taxon>Trichlorobacter</taxon>
    </lineage>
</organism>
<evidence type="ECO:0000313" key="3">
    <source>
        <dbReference type="Proteomes" id="UP000002420"/>
    </source>
</evidence>
<dbReference type="HOGENOM" id="CLU_044538_2_1_7"/>
<keyword evidence="3" id="KW-1185">Reference proteome</keyword>
<dbReference type="PANTHER" id="PTHR42663:SF6">
    <property type="entry name" value="HYDROLASE C777.06C-RELATED"/>
    <property type="match status" value="1"/>
</dbReference>
<dbReference type="Gene3D" id="3.60.15.10">
    <property type="entry name" value="Ribonuclease Z/Hydroxyacylglutathione hydrolase-like"/>
    <property type="match status" value="1"/>
</dbReference>
<dbReference type="KEGG" id="glo:Glov_3330"/>
<feature type="domain" description="Metallo-beta-lactamase" evidence="1">
    <location>
        <begin position="34"/>
        <end position="223"/>
    </location>
</feature>
<evidence type="ECO:0000313" key="2">
    <source>
        <dbReference type="EMBL" id="ACD97036.1"/>
    </source>
</evidence>
<evidence type="ECO:0000259" key="1">
    <source>
        <dbReference type="SMART" id="SM00849"/>
    </source>
</evidence>
<dbReference type="SUPFAM" id="SSF56281">
    <property type="entry name" value="Metallo-hydrolase/oxidoreductase"/>
    <property type="match status" value="1"/>
</dbReference>
<dbReference type="PROSITE" id="PS51257">
    <property type="entry name" value="PROKAR_LIPOPROTEIN"/>
    <property type="match status" value="1"/>
</dbReference>
<name>B3EBJ7_TRIL1</name>
<dbReference type="RefSeq" id="WP_012471360.1">
    <property type="nucleotide sequence ID" value="NC_010814.1"/>
</dbReference>
<dbReference type="InterPro" id="IPR001279">
    <property type="entry name" value="Metallo-B-lactamas"/>
</dbReference>
<dbReference type="Proteomes" id="UP000002420">
    <property type="component" value="Chromosome"/>
</dbReference>
<dbReference type="InterPro" id="IPR036866">
    <property type="entry name" value="RibonucZ/Hydroxyglut_hydro"/>
</dbReference>
<gene>
    <name evidence="2" type="ordered locus">Glov_3330</name>
</gene>
<dbReference type="OrthoDB" id="9803916at2"/>
<dbReference type="eggNOG" id="COG1235">
    <property type="taxonomic scope" value="Bacteria"/>
</dbReference>
<dbReference type="CDD" id="cd16279">
    <property type="entry name" value="metallo-hydrolase-like_MBL-fold"/>
    <property type="match status" value="1"/>
</dbReference>
<reference evidence="2 3" key="1">
    <citation type="submission" date="2008-05" db="EMBL/GenBank/DDBJ databases">
        <title>Complete sequence of chromosome of Geobacter lovleyi SZ.</title>
        <authorList>
            <consortium name="US DOE Joint Genome Institute"/>
            <person name="Lucas S."/>
            <person name="Copeland A."/>
            <person name="Lapidus A."/>
            <person name="Glavina del Rio T."/>
            <person name="Dalin E."/>
            <person name="Tice H."/>
            <person name="Bruce D."/>
            <person name="Goodwin L."/>
            <person name="Pitluck S."/>
            <person name="Chertkov O."/>
            <person name="Meincke L."/>
            <person name="Brettin T."/>
            <person name="Detter J.C."/>
            <person name="Han C."/>
            <person name="Tapia R."/>
            <person name="Kuske C.R."/>
            <person name="Schmutz J."/>
            <person name="Larimer F."/>
            <person name="Land M."/>
            <person name="Hauser L."/>
            <person name="Kyrpides N."/>
            <person name="Mikhailova N."/>
            <person name="Sung Y."/>
            <person name="Fletcher K.E."/>
            <person name="Ritalahti K.M."/>
            <person name="Loeffler F.E."/>
            <person name="Richardson P."/>
        </authorList>
    </citation>
    <scope>NUCLEOTIDE SEQUENCE [LARGE SCALE GENOMIC DNA]</scope>
    <source>
        <strain evidence="3">ATCC BAA-1151 / DSM 17278 / SZ</strain>
    </source>
</reference>